<name>A0ABU2YLC9_9FLAO</name>
<proteinExistence type="inferred from homology"/>
<dbReference type="EC" id="2.4.-.-" evidence="6"/>
<feature type="transmembrane region" description="Helical" evidence="4">
    <location>
        <begin position="6"/>
        <end position="24"/>
    </location>
</feature>
<keyword evidence="3 6" id="KW-0808">Transferase</keyword>
<comment type="similarity">
    <text evidence="1">Belongs to the glycosyltransferase 2 family.</text>
</comment>
<keyword evidence="4" id="KW-0472">Membrane</keyword>
<evidence type="ECO:0000259" key="5">
    <source>
        <dbReference type="Pfam" id="PF00535"/>
    </source>
</evidence>
<evidence type="ECO:0000256" key="2">
    <source>
        <dbReference type="ARBA" id="ARBA00022676"/>
    </source>
</evidence>
<keyword evidence="2 6" id="KW-0328">Glycosyltransferase</keyword>
<keyword evidence="4" id="KW-0812">Transmembrane</keyword>
<feature type="domain" description="Glycosyltransferase 2-like" evidence="5">
    <location>
        <begin position="42"/>
        <end position="172"/>
    </location>
</feature>
<evidence type="ECO:0000313" key="6">
    <source>
        <dbReference type="EMBL" id="MDT0558963.1"/>
    </source>
</evidence>
<dbReference type="InterPro" id="IPR029044">
    <property type="entry name" value="Nucleotide-diphossugar_trans"/>
</dbReference>
<accession>A0ABU2YLC9</accession>
<evidence type="ECO:0000256" key="3">
    <source>
        <dbReference type="ARBA" id="ARBA00022679"/>
    </source>
</evidence>
<dbReference type="InterPro" id="IPR001173">
    <property type="entry name" value="Glyco_trans_2-like"/>
</dbReference>
<evidence type="ECO:0000256" key="4">
    <source>
        <dbReference type="SAM" id="Phobius"/>
    </source>
</evidence>
<keyword evidence="4" id="KW-1133">Transmembrane helix</keyword>
<comment type="caution">
    <text evidence="6">The sequence shown here is derived from an EMBL/GenBank/DDBJ whole genome shotgun (WGS) entry which is preliminary data.</text>
</comment>
<evidence type="ECO:0000256" key="1">
    <source>
        <dbReference type="ARBA" id="ARBA00006739"/>
    </source>
</evidence>
<dbReference type="Gene3D" id="3.90.550.10">
    <property type="entry name" value="Spore Coat Polysaccharide Biosynthesis Protein SpsA, Chain A"/>
    <property type="match status" value="1"/>
</dbReference>
<dbReference type="GO" id="GO:0016757">
    <property type="term" value="F:glycosyltransferase activity"/>
    <property type="evidence" value="ECO:0007669"/>
    <property type="project" value="UniProtKB-KW"/>
</dbReference>
<protein>
    <submittedName>
        <fullName evidence="6">Glycosyltransferase</fullName>
        <ecNumber evidence="6">2.4.-.-</ecNumber>
    </submittedName>
</protein>
<dbReference type="SUPFAM" id="SSF53448">
    <property type="entry name" value="Nucleotide-diphospho-sugar transferases"/>
    <property type="match status" value="1"/>
</dbReference>
<reference evidence="6 7" key="1">
    <citation type="submission" date="2023-09" db="EMBL/GenBank/DDBJ databases">
        <authorList>
            <person name="Rey-Velasco X."/>
        </authorList>
    </citation>
    <scope>NUCLEOTIDE SEQUENCE [LARGE SCALE GENOMIC DNA]</scope>
    <source>
        <strain evidence="6 7">W332</strain>
    </source>
</reference>
<gene>
    <name evidence="6" type="ORF">RM697_09910</name>
</gene>
<dbReference type="Proteomes" id="UP001259492">
    <property type="component" value="Unassembled WGS sequence"/>
</dbReference>
<sequence length="377" mass="43182">MIIAAFSIITLVYVILIACFAVRFDKVTYFTNEHYDETIQFTIVIPFRNEAESLPLLLKSLVALDYSHHLFEIILVNDHSQDNSENIVSEFLSTIPSSLKIRLLQNTTISKSPKKDAISLAISKANFDWIITTDADCIVPKNWLHKFNTFIPKQETKMIVAPVMLNTSQNFLSSFQQLDMLSLQGVTIGAFGMQKPFLSNGANLCYSKELFNTLNGYEGNNHLASGDDIFLLEKAIAFDHTKVHYLKHKDSIVLTSPEDNWNALIAQRVRWASKAKAYKNNFSKLTSFIVLLMNATLVIATALAISGVINHKPMLYLWFIKLNIDLWLIYKSAEFFSKKNVLRFYWISVFIYPFFTTYIALKSQIGTYSWKNRTFTK</sequence>
<keyword evidence="7" id="KW-1185">Reference proteome</keyword>
<feature type="transmembrane region" description="Helical" evidence="4">
    <location>
        <begin position="288"/>
        <end position="309"/>
    </location>
</feature>
<dbReference type="EMBL" id="JAVRIA010000005">
    <property type="protein sequence ID" value="MDT0558963.1"/>
    <property type="molecule type" value="Genomic_DNA"/>
</dbReference>
<dbReference type="Pfam" id="PF00535">
    <property type="entry name" value="Glycos_transf_2"/>
    <property type="match status" value="1"/>
</dbReference>
<feature type="transmembrane region" description="Helical" evidence="4">
    <location>
        <begin position="342"/>
        <end position="361"/>
    </location>
</feature>
<dbReference type="RefSeq" id="WP_311427728.1">
    <property type="nucleotide sequence ID" value="NZ_JAVRIA010000005.1"/>
</dbReference>
<dbReference type="PANTHER" id="PTHR43630:SF1">
    <property type="entry name" value="POLY-BETA-1,6-N-ACETYL-D-GLUCOSAMINE SYNTHASE"/>
    <property type="match status" value="1"/>
</dbReference>
<dbReference type="PANTHER" id="PTHR43630">
    <property type="entry name" value="POLY-BETA-1,6-N-ACETYL-D-GLUCOSAMINE SYNTHASE"/>
    <property type="match status" value="1"/>
</dbReference>
<organism evidence="6 7">
    <name type="scientific">Microcosmobacter mediterraneus</name>
    <dbReference type="NCBI Taxonomy" id="3075607"/>
    <lineage>
        <taxon>Bacteria</taxon>
        <taxon>Pseudomonadati</taxon>
        <taxon>Bacteroidota</taxon>
        <taxon>Flavobacteriia</taxon>
        <taxon>Flavobacteriales</taxon>
        <taxon>Flavobacteriaceae</taxon>
        <taxon>Microcosmobacter</taxon>
    </lineage>
</organism>
<evidence type="ECO:0000313" key="7">
    <source>
        <dbReference type="Proteomes" id="UP001259492"/>
    </source>
</evidence>